<feature type="chain" id="PRO_5002146620" evidence="1">
    <location>
        <begin position="23"/>
        <end position="138"/>
    </location>
</feature>
<sequence length="138" mass="14361">MRTLAKALCLVAALAGAGPAGACGVCIDDKVAAVYDHEQVTRALNKGRVVVVCELTGAQEGGQLARQAGRTAQQLRGVEPGSVRAAPELPVLSFVLDPGAQSPETAVDGLRQRLRQQGITPTLLKVLRAQPAQERNGT</sequence>
<keyword evidence="1" id="KW-0732">Signal</keyword>
<accession>A0A0C2BJS5</accession>
<gene>
    <name evidence="2" type="ORF">TSA66_12590</name>
</gene>
<evidence type="ECO:0000313" key="2">
    <source>
        <dbReference type="EMBL" id="KIF81450.1"/>
    </source>
</evidence>
<keyword evidence="3" id="KW-1185">Reference proteome</keyword>
<dbReference type="EMBL" id="JWJG01000028">
    <property type="protein sequence ID" value="KIF81450.1"/>
    <property type="molecule type" value="Genomic_DNA"/>
</dbReference>
<protein>
    <submittedName>
        <fullName evidence="2">Uncharacterized protein</fullName>
    </submittedName>
</protein>
<feature type="signal peptide" evidence="1">
    <location>
        <begin position="1"/>
        <end position="22"/>
    </location>
</feature>
<dbReference type="RefSeq" id="WP_040040278.1">
    <property type="nucleotide sequence ID" value="NZ_JWJG01000028.1"/>
</dbReference>
<comment type="caution">
    <text evidence="2">The sequence shown here is derived from an EMBL/GenBank/DDBJ whole genome shotgun (WGS) entry which is preliminary data.</text>
</comment>
<dbReference type="Proteomes" id="UP000031572">
    <property type="component" value="Unassembled WGS sequence"/>
</dbReference>
<dbReference type="OrthoDB" id="8779220at2"/>
<reference evidence="2 3" key="1">
    <citation type="submission" date="2014-12" db="EMBL/GenBank/DDBJ databases">
        <title>Denitrispirillum autotrophicum gen. nov., sp. nov., Denitrifying, Facultatively Autotrophic Bacteria Isolated from Rice Paddy Soil.</title>
        <authorList>
            <person name="Ishii S."/>
            <person name="Ashida N."/>
            <person name="Ohno H."/>
            <person name="Otsuka S."/>
            <person name="Yokota A."/>
            <person name="Senoo K."/>
        </authorList>
    </citation>
    <scope>NUCLEOTIDE SEQUENCE [LARGE SCALE GENOMIC DNA]</scope>
    <source>
        <strain evidence="2 3">TSA66</strain>
    </source>
</reference>
<proteinExistence type="predicted"/>
<dbReference type="AlphaFoldDB" id="A0A0C2BJS5"/>
<evidence type="ECO:0000256" key="1">
    <source>
        <dbReference type="SAM" id="SignalP"/>
    </source>
</evidence>
<evidence type="ECO:0000313" key="3">
    <source>
        <dbReference type="Proteomes" id="UP000031572"/>
    </source>
</evidence>
<name>A0A0C2BJS5_9BURK</name>
<organism evidence="2 3">
    <name type="scientific">Noviherbaspirillum autotrophicum</name>
    <dbReference type="NCBI Taxonomy" id="709839"/>
    <lineage>
        <taxon>Bacteria</taxon>
        <taxon>Pseudomonadati</taxon>
        <taxon>Pseudomonadota</taxon>
        <taxon>Betaproteobacteria</taxon>
        <taxon>Burkholderiales</taxon>
        <taxon>Oxalobacteraceae</taxon>
        <taxon>Noviherbaspirillum</taxon>
    </lineage>
</organism>